<dbReference type="InterPro" id="IPR036249">
    <property type="entry name" value="Thioredoxin-like_sf"/>
</dbReference>
<keyword evidence="4" id="KW-0808">Transferase</keyword>
<evidence type="ECO:0000313" key="5">
    <source>
        <dbReference type="Proteomes" id="UP000032300"/>
    </source>
</evidence>
<dbReference type="GO" id="GO:0016740">
    <property type="term" value="F:transferase activity"/>
    <property type="evidence" value="ECO:0007669"/>
    <property type="project" value="UniProtKB-KW"/>
</dbReference>
<dbReference type="KEGG" id="sphi:TS85_07895"/>
<protein>
    <submittedName>
        <fullName evidence="4">Glutathione S-transferase</fullName>
    </submittedName>
</protein>
<dbReference type="PANTHER" id="PTHR44051:SF22">
    <property type="entry name" value="DISULFIDE-BOND OXIDOREDUCTASE YGHU"/>
    <property type="match status" value="1"/>
</dbReference>
<dbReference type="SUPFAM" id="SSF47616">
    <property type="entry name" value="GST C-terminal domain-like"/>
    <property type="match status" value="1"/>
</dbReference>
<evidence type="ECO:0000259" key="3">
    <source>
        <dbReference type="PROSITE" id="PS50405"/>
    </source>
</evidence>
<dbReference type="PROSITE" id="PS50404">
    <property type="entry name" value="GST_NTER"/>
    <property type="match status" value="1"/>
</dbReference>
<dbReference type="SFLD" id="SFLDG00358">
    <property type="entry name" value="Main_(cytGST)"/>
    <property type="match status" value="1"/>
</dbReference>
<feature type="region of interest" description="Disordered" evidence="1">
    <location>
        <begin position="208"/>
        <end position="228"/>
    </location>
</feature>
<dbReference type="PROSITE" id="PS50405">
    <property type="entry name" value="GST_CTER"/>
    <property type="match status" value="1"/>
</dbReference>
<sequence length="228" mass="25770">MLELLTSETPNGWKVAILLEELEVPYKVTPISLTNRVQKEDWYVALNPNGRIPTLIDHDAGVDHDAGDFAIFESGAILIYLAEKFGRFMPSDVAGRSRVIQWVMWQMSGLGPMMGQATVFNRYFEDKLPKVIDRYVRESQRLFGVMDTHLAAHEYLAGDYSIADIACFPWVRGHDWAQVPMEGFAHLQRWFDAIAARPAVQRGLLVPEPPKPEEMAEKTVAQGKNILA</sequence>
<dbReference type="CDD" id="cd03048">
    <property type="entry name" value="GST_N_Ure2p_like"/>
    <property type="match status" value="1"/>
</dbReference>
<dbReference type="InterPro" id="IPR004046">
    <property type="entry name" value="GST_C"/>
</dbReference>
<dbReference type="AlphaFoldDB" id="A0A7U4J7T0"/>
<reference evidence="4 5" key="1">
    <citation type="journal article" date="2015" name="Int. J. Syst. Evol. Microbiol.">
        <title>Sphingomonas hengshuiensis sp. nov., isolated from lake wetland.</title>
        <authorList>
            <person name="Wei S."/>
            <person name="Wang T."/>
            <person name="Liu H."/>
            <person name="Zhang C."/>
            <person name="Guo J."/>
            <person name="Wang Q."/>
            <person name="Liang K."/>
            <person name="Zhang Z."/>
        </authorList>
    </citation>
    <scope>NUCLEOTIDE SEQUENCE [LARGE SCALE GENOMIC DNA]</scope>
    <source>
        <strain evidence="4 5">WHSC-8</strain>
    </source>
</reference>
<dbReference type="SFLD" id="SFLDG01151">
    <property type="entry name" value="Main.2:_Nu-like"/>
    <property type="match status" value="1"/>
</dbReference>
<feature type="domain" description="GST C-terminal" evidence="3">
    <location>
        <begin position="92"/>
        <end position="213"/>
    </location>
</feature>
<name>A0A7U4J7T0_9SPHN</name>
<dbReference type="EMBL" id="CP010836">
    <property type="protein sequence ID" value="AJP71722.1"/>
    <property type="molecule type" value="Genomic_DNA"/>
</dbReference>
<organism evidence="4 5">
    <name type="scientific">Sphingomonas hengshuiensis</name>
    <dbReference type="NCBI Taxonomy" id="1609977"/>
    <lineage>
        <taxon>Bacteria</taxon>
        <taxon>Pseudomonadati</taxon>
        <taxon>Pseudomonadota</taxon>
        <taxon>Alphaproteobacteria</taxon>
        <taxon>Sphingomonadales</taxon>
        <taxon>Sphingomonadaceae</taxon>
        <taxon>Sphingomonas</taxon>
    </lineage>
</organism>
<evidence type="ECO:0000256" key="1">
    <source>
        <dbReference type="SAM" id="MobiDB-lite"/>
    </source>
</evidence>
<dbReference type="SFLD" id="SFLDS00019">
    <property type="entry name" value="Glutathione_Transferase_(cytos"/>
    <property type="match status" value="1"/>
</dbReference>
<dbReference type="SUPFAM" id="SSF52833">
    <property type="entry name" value="Thioredoxin-like"/>
    <property type="match status" value="1"/>
</dbReference>
<dbReference type="InterPro" id="IPR004045">
    <property type="entry name" value="Glutathione_S-Trfase_N"/>
</dbReference>
<dbReference type="Pfam" id="PF13409">
    <property type="entry name" value="GST_N_2"/>
    <property type="match status" value="1"/>
</dbReference>
<keyword evidence="5" id="KW-1185">Reference proteome</keyword>
<dbReference type="InterPro" id="IPR010987">
    <property type="entry name" value="Glutathione-S-Trfase_C-like"/>
</dbReference>
<feature type="domain" description="GST N-terminal" evidence="2">
    <location>
        <begin position="1"/>
        <end position="89"/>
    </location>
</feature>
<dbReference type="OrthoDB" id="9803562at2"/>
<dbReference type="Gene3D" id="1.20.1050.10">
    <property type="match status" value="1"/>
</dbReference>
<dbReference type="InterPro" id="IPR040079">
    <property type="entry name" value="Glutathione_S-Trfase"/>
</dbReference>
<accession>A0A7U4J7T0</accession>
<gene>
    <name evidence="4" type="ORF">TS85_07895</name>
</gene>
<dbReference type="PANTHER" id="PTHR44051">
    <property type="entry name" value="GLUTATHIONE S-TRANSFERASE-RELATED"/>
    <property type="match status" value="1"/>
</dbReference>
<reference evidence="4 5" key="2">
    <citation type="submission" date="2015-02" db="EMBL/GenBank/DDBJ databases">
        <title>The complete genome of Sphingomonas hengshuiensis sp. WHSC-8 isolated from soil of Hengshui Lake.</title>
        <authorList>
            <person name="Wei S."/>
            <person name="Guo J."/>
            <person name="Su C."/>
            <person name="Wu R."/>
            <person name="Zhang Z."/>
            <person name="Liang K."/>
            <person name="Li H."/>
            <person name="Wang T."/>
            <person name="Liu H."/>
            <person name="Zhang C."/>
            <person name="Li Z."/>
            <person name="Wang Q."/>
            <person name="Meng J."/>
        </authorList>
    </citation>
    <scope>NUCLEOTIDE SEQUENCE [LARGE SCALE GENOMIC DNA]</scope>
    <source>
        <strain evidence="4 5">WHSC-8</strain>
    </source>
</reference>
<dbReference type="InterPro" id="IPR036282">
    <property type="entry name" value="Glutathione-S-Trfase_C_sf"/>
</dbReference>
<proteinExistence type="predicted"/>
<dbReference type="RefSeq" id="WP_044331489.1">
    <property type="nucleotide sequence ID" value="NZ_CP010836.1"/>
</dbReference>
<dbReference type="Gene3D" id="3.40.30.10">
    <property type="entry name" value="Glutaredoxin"/>
    <property type="match status" value="1"/>
</dbReference>
<dbReference type="Pfam" id="PF00043">
    <property type="entry name" value="GST_C"/>
    <property type="match status" value="1"/>
</dbReference>
<dbReference type="Proteomes" id="UP000032300">
    <property type="component" value="Chromosome"/>
</dbReference>
<evidence type="ECO:0000259" key="2">
    <source>
        <dbReference type="PROSITE" id="PS50404"/>
    </source>
</evidence>
<evidence type="ECO:0000313" key="4">
    <source>
        <dbReference type="EMBL" id="AJP71722.1"/>
    </source>
</evidence>